<dbReference type="InterPro" id="IPR008925">
    <property type="entry name" value="aa_tRNA-synth_I_cd-bd_sf"/>
</dbReference>
<evidence type="ECO:0000256" key="7">
    <source>
        <dbReference type="ARBA" id="ARBA00022840"/>
    </source>
</evidence>
<proteinExistence type="inferred from homology"/>
<dbReference type="InterPro" id="IPR020751">
    <property type="entry name" value="aa-tRNA-synth_I_codon-bd_sub2"/>
</dbReference>
<dbReference type="InterPro" id="IPR014729">
    <property type="entry name" value="Rossmann-like_a/b/a_fold"/>
</dbReference>
<comment type="function">
    <text evidence="10">Catalyzes the attachment of glutamate to tRNA(Glu) in a two-step reaction: glutamate is first activated by ATP to form Glu-AMP and then transferred to the acceptor end of tRNA(Glu).</text>
</comment>
<comment type="caution">
    <text evidence="10">Lacks conserved residue(s) required for the propagation of feature annotation.</text>
</comment>
<name>A0A1I6H3R4_9RHOB</name>
<comment type="subcellular location">
    <subcellularLocation>
        <location evidence="1 10">Cytoplasm</location>
    </subcellularLocation>
</comment>
<evidence type="ECO:0000256" key="10">
    <source>
        <dbReference type="HAMAP-Rule" id="MF_00022"/>
    </source>
</evidence>
<feature type="domain" description="Glutamyl/glutaminyl-tRNA synthetase class Ib catalytic" evidence="11">
    <location>
        <begin position="31"/>
        <end position="332"/>
    </location>
</feature>
<dbReference type="PANTHER" id="PTHR43311">
    <property type="entry name" value="GLUTAMATE--TRNA LIGASE"/>
    <property type="match status" value="1"/>
</dbReference>
<dbReference type="InterPro" id="IPR000924">
    <property type="entry name" value="Glu/Gln-tRNA-synth"/>
</dbReference>
<evidence type="ECO:0000313" key="13">
    <source>
        <dbReference type="EMBL" id="SFR49083.1"/>
    </source>
</evidence>
<evidence type="ECO:0000256" key="2">
    <source>
        <dbReference type="ARBA" id="ARBA00007894"/>
    </source>
</evidence>
<evidence type="ECO:0000256" key="6">
    <source>
        <dbReference type="ARBA" id="ARBA00022741"/>
    </source>
</evidence>
<comment type="subunit">
    <text evidence="3 10">Monomer.</text>
</comment>
<comment type="catalytic activity">
    <reaction evidence="10">
        <text>tRNA(Glu) + L-glutamate + ATP = L-glutamyl-tRNA(Glu) + AMP + diphosphate</text>
        <dbReference type="Rhea" id="RHEA:23540"/>
        <dbReference type="Rhea" id="RHEA-COMP:9663"/>
        <dbReference type="Rhea" id="RHEA-COMP:9680"/>
        <dbReference type="ChEBI" id="CHEBI:29985"/>
        <dbReference type="ChEBI" id="CHEBI:30616"/>
        <dbReference type="ChEBI" id="CHEBI:33019"/>
        <dbReference type="ChEBI" id="CHEBI:78442"/>
        <dbReference type="ChEBI" id="CHEBI:78520"/>
        <dbReference type="ChEBI" id="CHEBI:456215"/>
        <dbReference type="EC" id="6.1.1.17"/>
    </reaction>
</comment>
<dbReference type="InterPro" id="IPR020058">
    <property type="entry name" value="Glu/Gln-tRNA-synth_Ib_cat-dom"/>
</dbReference>
<dbReference type="CDD" id="cd00808">
    <property type="entry name" value="GluRS_core"/>
    <property type="match status" value="1"/>
</dbReference>
<protein>
    <recommendedName>
        <fullName evidence="10">Glutamate--tRNA ligase</fullName>
        <ecNumber evidence="10">6.1.1.17</ecNumber>
    </recommendedName>
    <alternativeName>
        <fullName evidence="10">Glutamyl-tRNA synthetase</fullName>
        <shortName evidence="10">GluRS</shortName>
    </alternativeName>
</protein>
<dbReference type="PANTHER" id="PTHR43311:SF2">
    <property type="entry name" value="GLUTAMATE--TRNA LIGASE, MITOCHONDRIAL-RELATED"/>
    <property type="match status" value="1"/>
</dbReference>
<dbReference type="GO" id="GO:0008270">
    <property type="term" value="F:zinc ion binding"/>
    <property type="evidence" value="ECO:0007669"/>
    <property type="project" value="InterPro"/>
</dbReference>
<keyword evidence="6 10" id="KW-0547">Nucleotide-binding</keyword>
<reference evidence="14" key="1">
    <citation type="submission" date="2016-10" db="EMBL/GenBank/DDBJ databases">
        <authorList>
            <person name="Varghese N."/>
            <person name="Submissions S."/>
        </authorList>
    </citation>
    <scope>NUCLEOTIDE SEQUENCE [LARGE SCALE GENOMIC DNA]</scope>
    <source>
        <strain evidence="14">DSM 26921</strain>
    </source>
</reference>
<keyword evidence="14" id="KW-1185">Reference proteome</keyword>
<keyword evidence="5 10" id="KW-0436">Ligase</keyword>
<dbReference type="PROSITE" id="PS00178">
    <property type="entry name" value="AA_TRNA_LIGASE_I"/>
    <property type="match status" value="1"/>
</dbReference>
<dbReference type="STRING" id="670154.SAMN04488002_2468"/>
<dbReference type="HAMAP" id="MF_00022">
    <property type="entry name" value="Glu_tRNA_synth_type1"/>
    <property type="match status" value="1"/>
</dbReference>
<dbReference type="GO" id="GO:0000049">
    <property type="term" value="F:tRNA binding"/>
    <property type="evidence" value="ECO:0007669"/>
    <property type="project" value="InterPro"/>
</dbReference>
<evidence type="ECO:0000256" key="5">
    <source>
        <dbReference type="ARBA" id="ARBA00022598"/>
    </source>
</evidence>
<dbReference type="Gene3D" id="1.10.10.350">
    <property type="match status" value="1"/>
</dbReference>
<gene>
    <name evidence="10" type="primary">gltX</name>
    <name evidence="13" type="ORF">SAMN04488002_2468</name>
</gene>
<feature type="short sequence motif" description="'KMSKS' region" evidence="10">
    <location>
        <begin position="265"/>
        <end position="269"/>
    </location>
</feature>
<dbReference type="SUPFAM" id="SSF48163">
    <property type="entry name" value="An anticodon-binding domain of class I aminoacyl-tRNA synthetases"/>
    <property type="match status" value="1"/>
</dbReference>
<dbReference type="PRINTS" id="PR00987">
    <property type="entry name" value="TRNASYNTHGLU"/>
</dbReference>
<evidence type="ECO:0000259" key="12">
    <source>
        <dbReference type="Pfam" id="PF19269"/>
    </source>
</evidence>
<keyword evidence="8 10" id="KW-0648">Protein biosynthesis</keyword>
<dbReference type="Proteomes" id="UP000199658">
    <property type="component" value="Unassembled WGS sequence"/>
</dbReference>
<evidence type="ECO:0000313" key="14">
    <source>
        <dbReference type="Proteomes" id="UP000199658"/>
    </source>
</evidence>
<feature type="binding site" evidence="10">
    <location>
        <position position="268"/>
    </location>
    <ligand>
        <name>ATP</name>
        <dbReference type="ChEBI" id="CHEBI:30616"/>
    </ligand>
</feature>
<sequence>MGQPVWPCPLAHILLEHAFQKVKTLMTDAPVVTRFAPSPTGYLHIGGARTALFNWLYARGRGGKFLLRIEDTDRARYTPEATQAILDGLSWLGLDWDGDATSQFESASRHAEVAREMLAAGTAYKCFSTQEEIEGFREAARADGRSTLFRSPWRDVPDADHPDAPYVIRIKAPQEGEITIQDAVQGSVTWKADALDDMVLLRSDGSPVYMLAVVVDDHDMGVTHVIRGDDHLANAARQSMIYTAMGWDLPVFAHIPLIHGPDGKKLSKRHGALGVMEYAAMGYTPAGMRNYLARLGWSHGDDEVFTTEQAKDWFDLSGIGKAPARLDFKKMENINRHQIGMSDSETMLRDVQSYLAATGNAPLPEEKAKAFEAAFDQMDVADKTVGDLLAKFAFVLDEPPFTLGEKEASILDPVSRGILTQLTPHLQTASWNREALEQIVMEFAETQDLKFGRLAGPLRVALSGRAVSPSVFDMMMVIGRDETLLRLAAIAS</sequence>
<keyword evidence="7 10" id="KW-0067">ATP-binding</keyword>
<dbReference type="Gene3D" id="3.40.50.620">
    <property type="entry name" value="HUPs"/>
    <property type="match status" value="1"/>
</dbReference>
<dbReference type="EMBL" id="FOYO01000001">
    <property type="protein sequence ID" value="SFR49083.1"/>
    <property type="molecule type" value="Genomic_DNA"/>
</dbReference>
<dbReference type="Pfam" id="PF19269">
    <property type="entry name" value="Anticodon_2"/>
    <property type="match status" value="1"/>
</dbReference>
<dbReference type="FunFam" id="3.40.50.620:FF:000007">
    <property type="entry name" value="Glutamate--tRNA ligase"/>
    <property type="match status" value="1"/>
</dbReference>
<dbReference type="InterPro" id="IPR049940">
    <property type="entry name" value="GluQ/Sye"/>
</dbReference>
<evidence type="ECO:0000256" key="1">
    <source>
        <dbReference type="ARBA" id="ARBA00004496"/>
    </source>
</evidence>
<evidence type="ECO:0000259" key="11">
    <source>
        <dbReference type="Pfam" id="PF00749"/>
    </source>
</evidence>
<evidence type="ECO:0000256" key="8">
    <source>
        <dbReference type="ARBA" id="ARBA00022917"/>
    </source>
</evidence>
<dbReference type="AlphaFoldDB" id="A0A1I6H3R4"/>
<feature type="short sequence motif" description="'HIGH' region" evidence="10">
    <location>
        <begin position="37"/>
        <end position="47"/>
    </location>
</feature>
<evidence type="ECO:0000256" key="3">
    <source>
        <dbReference type="ARBA" id="ARBA00011245"/>
    </source>
</evidence>
<dbReference type="GO" id="GO:0006424">
    <property type="term" value="P:glutamyl-tRNA aminoacylation"/>
    <property type="evidence" value="ECO:0007669"/>
    <property type="project" value="UniProtKB-UniRule"/>
</dbReference>
<dbReference type="NCBIfam" id="TIGR00464">
    <property type="entry name" value="gltX_bact"/>
    <property type="match status" value="1"/>
</dbReference>
<evidence type="ECO:0000256" key="4">
    <source>
        <dbReference type="ARBA" id="ARBA00022490"/>
    </source>
</evidence>
<dbReference type="SUPFAM" id="SSF52374">
    <property type="entry name" value="Nucleotidylyl transferase"/>
    <property type="match status" value="1"/>
</dbReference>
<accession>A0A1I6H3R4</accession>
<dbReference type="EC" id="6.1.1.17" evidence="10"/>
<keyword evidence="9 10" id="KW-0030">Aminoacyl-tRNA synthetase</keyword>
<dbReference type="InterPro" id="IPR033910">
    <property type="entry name" value="GluRS_core"/>
</dbReference>
<organism evidence="13 14">
    <name type="scientific">Litoreibacter janthinus</name>
    <dbReference type="NCBI Taxonomy" id="670154"/>
    <lineage>
        <taxon>Bacteria</taxon>
        <taxon>Pseudomonadati</taxon>
        <taxon>Pseudomonadota</taxon>
        <taxon>Alphaproteobacteria</taxon>
        <taxon>Rhodobacterales</taxon>
        <taxon>Roseobacteraceae</taxon>
        <taxon>Litoreibacter</taxon>
    </lineage>
</organism>
<dbReference type="InterPro" id="IPR001412">
    <property type="entry name" value="aa-tRNA-synth_I_CS"/>
</dbReference>
<feature type="domain" description="Aminoacyl-tRNA synthetase class I anticodon-binding" evidence="12">
    <location>
        <begin position="354"/>
        <end position="489"/>
    </location>
</feature>
<dbReference type="Pfam" id="PF00749">
    <property type="entry name" value="tRNA-synt_1c"/>
    <property type="match status" value="1"/>
</dbReference>
<dbReference type="GO" id="GO:0005524">
    <property type="term" value="F:ATP binding"/>
    <property type="evidence" value="ECO:0007669"/>
    <property type="project" value="UniProtKB-UniRule"/>
</dbReference>
<dbReference type="GO" id="GO:0004818">
    <property type="term" value="F:glutamate-tRNA ligase activity"/>
    <property type="evidence" value="ECO:0007669"/>
    <property type="project" value="UniProtKB-UniRule"/>
</dbReference>
<dbReference type="InterPro" id="IPR004527">
    <property type="entry name" value="Glu-tRNA-ligase_bac/mito"/>
</dbReference>
<keyword evidence="4 10" id="KW-0963">Cytoplasm</keyword>
<dbReference type="GO" id="GO:0005829">
    <property type="term" value="C:cytosol"/>
    <property type="evidence" value="ECO:0007669"/>
    <property type="project" value="TreeGrafter"/>
</dbReference>
<comment type="similarity">
    <text evidence="2 10">Belongs to the class-I aminoacyl-tRNA synthetase family. Glutamate--tRNA ligase type 1 subfamily.</text>
</comment>
<evidence type="ECO:0000256" key="9">
    <source>
        <dbReference type="ARBA" id="ARBA00023146"/>
    </source>
</evidence>
<dbReference type="InterPro" id="IPR045462">
    <property type="entry name" value="aa-tRNA-synth_I_cd-bd"/>
</dbReference>